<reference evidence="1 2" key="1">
    <citation type="submission" date="2018-04" db="EMBL/GenBank/DDBJ databases">
        <title>Genomic Encyclopedia of Type Strains, Phase IV (KMG-IV): sequencing the most valuable type-strain genomes for metagenomic binning, comparative biology and taxonomic classification.</title>
        <authorList>
            <person name="Goeker M."/>
        </authorList>
    </citation>
    <scope>NUCLEOTIDE SEQUENCE [LARGE SCALE GENOMIC DNA]</scope>
    <source>
        <strain evidence="1 2">DSM 26588</strain>
    </source>
</reference>
<dbReference type="Proteomes" id="UP000245778">
    <property type="component" value="Unassembled WGS sequence"/>
</dbReference>
<comment type="caution">
    <text evidence="1">The sequence shown here is derived from an EMBL/GenBank/DDBJ whole genome shotgun (WGS) entry which is preliminary data.</text>
</comment>
<evidence type="ECO:0000313" key="1">
    <source>
        <dbReference type="EMBL" id="PVY59575.1"/>
    </source>
</evidence>
<dbReference type="RefSeq" id="WP_033118881.1">
    <property type="nucleotide sequence ID" value="NZ_CAMREZ010000011.1"/>
</dbReference>
<dbReference type="GeneID" id="93228170"/>
<dbReference type="AlphaFoldDB" id="A0A2U1CF86"/>
<proteinExistence type="predicted"/>
<gene>
    <name evidence="1" type="ORF">C7373_10188</name>
</gene>
<organism evidence="1 2">
    <name type="scientific">Intestinimonas butyriciproducens</name>
    <dbReference type="NCBI Taxonomy" id="1297617"/>
    <lineage>
        <taxon>Bacteria</taxon>
        <taxon>Bacillati</taxon>
        <taxon>Bacillota</taxon>
        <taxon>Clostridia</taxon>
        <taxon>Eubacteriales</taxon>
        <taxon>Intestinimonas</taxon>
    </lineage>
</organism>
<accession>A0A2U1CF86</accession>
<evidence type="ECO:0000313" key="2">
    <source>
        <dbReference type="Proteomes" id="UP000245778"/>
    </source>
</evidence>
<name>A0A2U1CF86_9FIRM</name>
<protein>
    <submittedName>
        <fullName evidence="1">Uncharacterized protein</fullName>
    </submittedName>
</protein>
<sequence length="68" mass="7675">MEETVTTKTPKRSRRGGVEPVFTRRQLLKAETMAVPRDVLSAVLEEGRLYTKGQAQGLAETFLKRKVN</sequence>
<dbReference type="EMBL" id="QEKK01000001">
    <property type="protein sequence ID" value="PVY59575.1"/>
    <property type="molecule type" value="Genomic_DNA"/>
</dbReference>